<dbReference type="EMBL" id="NQOU01000002">
    <property type="protein sequence ID" value="RII83367.1"/>
    <property type="molecule type" value="Genomic_DNA"/>
</dbReference>
<organism evidence="7 8">
    <name type="scientific">Neopusillimonas maritima</name>
    <dbReference type="NCBI Taxonomy" id="2026239"/>
    <lineage>
        <taxon>Bacteria</taxon>
        <taxon>Pseudomonadati</taxon>
        <taxon>Pseudomonadota</taxon>
        <taxon>Betaproteobacteria</taxon>
        <taxon>Burkholderiales</taxon>
        <taxon>Alcaligenaceae</taxon>
        <taxon>Neopusillimonas</taxon>
    </lineage>
</organism>
<keyword evidence="9" id="KW-1185">Reference proteome</keyword>
<reference evidence="8 9" key="1">
    <citation type="submission" date="2017-08" db="EMBL/GenBank/DDBJ databases">
        <title>Pusillimonas indicus sp. nov., a member of the family Alcaligenaceae isolated from surface seawater.</title>
        <authorList>
            <person name="Li J."/>
        </authorList>
    </citation>
    <scope>NUCLEOTIDE SEQUENCE [LARGE SCALE GENOMIC DNA]</scope>
    <source>
        <strain evidence="6 9">17-4A</strain>
        <strain evidence="7 8">L52-1-41</strain>
    </source>
</reference>
<dbReference type="RefSeq" id="WP_119441744.1">
    <property type="nucleotide sequence ID" value="NZ_CP170494.1"/>
</dbReference>
<dbReference type="SUPFAM" id="SSF47188">
    <property type="entry name" value="Hemerythrin-like"/>
    <property type="match status" value="1"/>
</dbReference>
<dbReference type="OrthoDB" id="5296936at2"/>
<dbReference type="NCBIfam" id="TIGR02481">
    <property type="entry name" value="hemeryth_dom"/>
    <property type="match status" value="1"/>
</dbReference>
<dbReference type="InterPro" id="IPR012827">
    <property type="entry name" value="Hemerythrin_metal-bd"/>
</dbReference>
<dbReference type="PANTHER" id="PTHR37164:SF1">
    <property type="entry name" value="BACTERIOHEMERYTHRIN"/>
    <property type="match status" value="1"/>
</dbReference>
<keyword evidence="2" id="KW-0813">Transport</keyword>
<feature type="domain" description="Hemerythrin-like" evidence="5">
    <location>
        <begin position="19"/>
        <end position="121"/>
    </location>
</feature>
<dbReference type="Gene3D" id="1.20.120.50">
    <property type="entry name" value="Hemerythrin-like"/>
    <property type="match status" value="1"/>
</dbReference>
<keyword evidence="4" id="KW-0408">Iron</keyword>
<evidence type="ECO:0000256" key="2">
    <source>
        <dbReference type="ARBA" id="ARBA00022621"/>
    </source>
</evidence>
<comment type="similarity">
    <text evidence="1">Belongs to the hemerythrin family.</text>
</comment>
<evidence type="ECO:0000256" key="4">
    <source>
        <dbReference type="ARBA" id="ARBA00023004"/>
    </source>
</evidence>
<dbReference type="AlphaFoldDB" id="A0A3A1YPJ5"/>
<dbReference type="EMBL" id="NQYH01000011">
    <property type="protein sequence ID" value="RIY40102.1"/>
    <property type="molecule type" value="Genomic_DNA"/>
</dbReference>
<keyword evidence="2" id="KW-0561">Oxygen transport</keyword>
<dbReference type="Pfam" id="PF01814">
    <property type="entry name" value="Hemerythrin"/>
    <property type="match status" value="1"/>
</dbReference>
<name>A0A3A1YPJ5_9BURK</name>
<dbReference type="GO" id="GO:0005344">
    <property type="term" value="F:oxygen carrier activity"/>
    <property type="evidence" value="ECO:0007669"/>
    <property type="project" value="UniProtKB-KW"/>
</dbReference>
<protein>
    <submittedName>
        <fullName evidence="7">Hemerythrin</fullName>
    </submittedName>
</protein>
<evidence type="ECO:0000256" key="1">
    <source>
        <dbReference type="ARBA" id="ARBA00010587"/>
    </source>
</evidence>
<dbReference type="InterPro" id="IPR035938">
    <property type="entry name" value="Hemerythrin-like_sf"/>
</dbReference>
<accession>A0A3A1YPJ5</accession>
<evidence type="ECO:0000256" key="3">
    <source>
        <dbReference type="ARBA" id="ARBA00022723"/>
    </source>
</evidence>
<dbReference type="CDD" id="cd12107">
    <property type="entry name" value="Hemerythrin"/>
    <property type="match status" value="1"/>
</dbReference>
<dbReference type="Proteomes" id="UP000266483">
    <property type="component" value="Unassembled WGS sequence"/>
</dbReference>
<dbReference type="PROSITE" id="PS00550">
    <property type="entry name" value="HEMERYTHRINS"/>
    <property type="match status" value="1"/>
</dbReference>
<dbReference type="PANTHER" id="PTHR37164">
    <property type="entry name" value="BACTERIOHEMERYTHRIN"/>
    <property type="match status" value="1"/>
</dbReference>
<evidence type="ECO:0000313" key="6">
    <source>
        <dbReference type="EMBL" id="RII83367.1"/>
    </source>
</evidence>
<evidence type="ECO:0000313" key="8">
    <source>
        <dbReference type="Proteomes" id="UP000266206"/>
    </source>
</evidence>
<sequence length="154" mass="17264">MHTDTPAVSLTWTDKFLVGYEPFDDTHREFVDIVDALLKVPESELLPHLYKLIQHSEAHFAQEEHYMETTAFPARECHANEHAGVLNSMREVAQYVEGGGEAGEIRRLSVALADWFPGHTDYLDASLAQWVAKKQLGAVPIVVRRGVANHSDEA</sequence>
<dbReference type="InterPro" id="IPR012312">
    <property type="entry name" value="Hemerythrin-like"/>
</dbReference>
<dbReference type="InterPro" id="IPR016131">
    <property type="entry name" value="Haemerythrin_Fe_BS"/>
</dbReference>
<gene>
    <name evidence="6" type="ORF">CJO09_07155</name>
    <name evidence="7" type="ORF">CJP73_12215</name>
</gene>
<evidence type="ECO:0000259" key="5">
    <source>
        <dbReference type="Pfam" id="PF01814"/>
    </source>
</evidence>
<proteinExistence type="inferred from homology"/>
<dbReference type="InterPro" id="IPR050669">
    <property type="entry name" value="Hemerythrin"/>
</dbReference>
<dbReference type="GO" id="GO:0046872">
    <property type="term" value="F:metal ion binding"/>
    <property type="evidence" value="ECO:0007669"/>
    <property type="project" value="UniProtKB-KW"/>
</dbReference>
<keyword evidence="3" id="KW-0479">Metal-binding</keyword>
<dbReference type="Proteomes" id="UP000266206">
    <property type="component" value="Unassembled WGS sequence"/>
</dbReference>
<evidence type="ECO:0000313" key="9">
    <source>
        <dbReference type="Proteomes" id="UP000266483"/>
    </source>
</evidence>
<comment type="caution">
    <text evidence="7">The sequence shown here is derived from an EMBL/GenBank/DDBJ whole genome shotgun (WGS) entry which is preliminary data.</text>
</comment>
<evidence type="ECO:0000313" key="7">
    <source>
        <dbReference type="EMBL" id="RIY40102.1"/>
    </source>
</evidence>